<dbReference type="Pfam" id="PF10824">
    <property type="entry name" value="T7SS_ESX_EspC"/>
    <property type="match status" value="1"/>
</dbReference>
<accession>A0A1Y5PD07</accession>
<reference evidence="1" key="1">
    <citation type="submission" date="2016-03" db="EMBL/GenBank/DDBJ databases">
        <authorList>
            <person name="Ploux O."/>
        </authorList>
    </citation>
    <scope>NUCLEOTIDE SEQUENCE</scope>
    <source>
        <strain evidence="1">UC10</strain>
    </source>
</reference>
<dbReference type="EMBL" id="FLQS01000028">
    <property type="protein sequence ID" value="SBS76604.1"/>
    <property type="molecule type" value="Genomic_DNA"/>
</dbReference>
<proteinExistence type="predicted"/>
<dbReference type="Gene3D" id="1.10.287.1060">
    <property type="entry name" value="ESAT-6-like"/>
    <property type="match status" value="1"/>
</dbReference>
<protein>
    <submittedName>
        <fullName evidence="1">Uncharacterized protein</fullName>
    </submittedName>
</protein>
<name>A0A1Y5PD07_9MYCO</name>
<dbReference type="InterPro" id="IPR022536">
    <property type="entry name" value="EspC"/>
</dbReference>
<sequence>MAVPGSDGSGTTSVDHGAVVDLANKMDELSHRAQDVLTRYKNAVEDAQNGVLTGDAGLANIKTGADVDDAQRKIQARFQSINEMLRGGASTYTNTDQHNAHQVAAVAGSIQFR</sequence>
<evidence type="ECO:0000313" key="1">
    <source>
        <dbReference type="EMBL" id="SBS76604.1"/>
    </source>
</evidence>
<organism evidence="1">
    <name type="scientific">uncultured Mycobacterium sp</name>
    <dbReference type="NCBI Taxonomy" id="171292"/>
    <lineage>
        <taxon>Bacteria</taxon>
        <taxon>Bacillati</taxon>
        <taxon>Actinomycetota</taxon>
        <taxon>Actinomycetes</taxon>
        <taxon>Mycobacteriales</taxon>
        <taxon>Mycobacteriaceae</taxon>
        <taxon>Mycobacterium</taxon>
        <taxon>environmental samples</taxon>
    </lineage>
</organism>
<dbReference type="SUPFAM" id="SSF140453">
    <property type="entry name" value="EsxAB dimer-like"/>
    <property type="match status" value="1"/>
</dbReference>
<gene>
    <name evidence="1" type="ORF">MHPYR_340013</name>
</gene>
<dbReference type="InterPro" id="IPR036689">
    <property type="entry name" value="ESAT-6-like_sf"/>
</dbReference>
<dbReference type="GO" id="GO:0009306">
    <property type="term" value="P:protein secretion"/>
    <property type="evidence" value="ECO:0007669"/>
    <property type="project" value="InterPro"/>
</dbReference>
<dbReference type="AlphaFoldDB" id="A0A1Y5PD07"/>